<evidence type="ECO:0000313" key="3">
    <source>
        <dbReference type="EMBL" id="KKQ85124.1"/>
    </source>
</evidence>
<evidence type="ECO:0000313" key="4">
    <source>
        <dbReference type="Proteomes" id="UP000034081"/>
    </source>
</evidence>
<name>A0A0G0NGX9_9BACT</name>
<dbReference type="Pfam" id="PF04014">
    <property type="entry name" value="MazE_antitoxin"/>
    <property type="match status" value="1"/>
</dbReference>
<dbReference type="InterPro" id="IPR037914">
    <property type="entry name" value="SpoVT-AbrB_sf"/>
</dbReference>
<keyword evidence="1" id="KW-0238">DNA-binding</keyword>
<dbReference type="AlphaFoldDB" id="A0A0G0NGX9"/>
<dbReference type="Gene3D" id="2.10.260.10">
    <property type="match status" value="1"/>
</dbReference>
<dbReference type="STRING" id="1618570.UT08_C0010G0051"/>
<dbReference type="PROSITE" id="PS51740">
    <property type="entry name" value="SPOVT_ABRB"/>
    <property type="match status" value="1"/>
</dbReference>
<evidence type="ECO:0000259" key="2">
    <source>
        <dbReference type="PROSITE" id="PS51740"/>
    </source>
</evidence>
<sequence length="106" mass="12380">MYTVSITSQGQISIPAKIRRELGFHRSSKAIVSIEKGKMVVEPVVDFMSLKGSLHRYVKKGMSLDKIIRMEEKAWEEAAVERYLKSLTPQQKRIVDKYRKNLKKRR</sequence>
<gene>
    <name evidence="3" type="ORF">UT08_C0010G0051</name>
</gene>
<dbReference type="InterPro" id="IPR007159">
    <property type="entry name" value="SpoVT-AbrB_dom"/>
</dbReference>
<proteinExistence type="predicted"/>
<reference evidence="3 4" key="1">
    <citation type="journal article" date="2015" name="Nature">
        <title>rRNA introns, odd ribosomes, and small enigmatic genomes across a large radiation of phyla.</title>
        <authorList>
            <person name="Brown C.T."/>
            <person name="Hug L.A."/>
            <person name="Thomas B.C."/>
            <person name="Sharon I."/>
            <person name="Castelle C.J."/>
            <person name="Singh A."/>
            <person name="Wilkins M.J."/>
            <person name="Williams K.H."/>
            <person name="Banfield J.F."/>
        </authorList>
    </citation>
    <scope>NUCLEOTIDE SEQUENCE [LARGE SCALE GENOMIC DNA]</scope>
</reference>
<dbReference type="Proteomes" id="UP000034081">
    <property type="component" value="Unassembled WGS sequence"/>
</dbReference>
<dbReference type="GO" id="GO:0003677">
    <property type="term" value="F:DNA binding"/>
    <property type="evidence" value="ECO:0007669"/>
    <property type="project" value="UniProtKB-UniRule"/>
</dbReference>
<dbReference type="EMBL" id="LBVL01000010">
    <property type="protein sequence ID" value="KKQ85124.1"/>
    <property type="molecule type" value="Genomic_DNA"/>
</dbReference>
<dbReference type="SUPFAM" id="SSF89447">
    <property type="entry name" value="AbrB/MazE/MraZ-like"/>
    <property type="match status" value="1"/>
</dbReference>
<comment type="caution">
    <text evidence="3">The sequence shown here is derived from an EMBL/GenBank/DDBJ whole genome shotgun (WGS) entry which is preliminary data.</text>
</comment>
<dbReference type="NCBIfam" id="TIGR01439">
    <property type="entry name" value="lp_hng_hel_AbrB"/>
    <property type="match status" value="1"/>
</dbReference>
<dbReference type="SMART" id="SM00966">
    <property type="entry name" value="SpoVT_AbrB"/>
    <property type="match status" value="1"/>
</dbReference>
<evidence type="ECO:0000256" key="1">
    <source>
        <dbReference type="PROSITE-ProRule" id="PRU01076"/>
    </source>
</evidence>
<protein>
    <recommendedName>
        <fullName evidence="2">SpoVT-AbrB domain-containing protein</fullName>
    </recommendedName>
</protein>
<accession>A0A0G0NGX9</accession>
<organism evidence="3 4">
    <name type="scientific">Candidatus Woesebacteria bacterium GW2011_GWB1_38_8</name>
    <dbReference type="NCBI Taxonomy" id="1618570"/>
    <lineage>
        <taxon>Bacteria</taxon>
        <taxon>Candidatus Woeseibacteriota</taxon>
    </lineage>
</organism>
<feature type="domain" description="SpoVT-AbrB" evidence="2">
    <location>
        <begin position="1"/>
        <end position="46"/>
    </location>
</feature>